<name>A0A841HTN9_9GAMM</name>
<reference evidence="1 2" key="1">
    <citation type="submission" date="2020-08" db="EMBL/GenBank/DDBJ databases">
        <title>Genomic Encyclopedia of Type Strains, Phase IV (KMG-IV): sequencing the most valuable type-strain genomes for metagenomic binning, comparative biology and taxonomic classification.</title>
        <authorList>
            <person name="Goeker M."/>
        </authorList>
    </citation>
    <scope>NUCLEOTIDE SEQUENCE [LARGE SCALE GENOMIC DNA]</scope>
    <source>
        <strain evidence="1 2">DSM 26723</strain>
    </source>
</reference>
<dbReference type="Proteomes" id="UP000588068">
    <property type="component" value="Unassembled WGS sequence"/>
</dbReference>
<keyword evidence="2" id="KW-1185">Reference proteome</keyword>
<dbReference type="RefSeq" id="WP_184335657.1">
    <property type="nucleotide sequence ID" value="NZ_JACHHZ010000007.1"/>
</dbReference>
<comment type="caution">
    <text evidence="1">The sequence shown here is derived from an EMBL/GenBank/DDBJ whole genome shotgun (WGS) entry which is preliminary data.</text>
</comment>
<sequence>MTHRIRRITVYRLLGIFLLAMLVGCQREPAHVATRQPLAGPPDRGLVLRVLLANLRIPLSSHASCKDIGTLPSDTTVGDYIAGFMAEQTTGQNSITTECPARTGHGYQCEVYLKHSDGDDEWGWGVGFEIAEDATLVPGSMRCLGAG</sequence>
<organism evidence="1 2">
    <name type="scientific">Povalibacter uvarum</name>
    <dbReference type="NCBI Taxonomy" id="732238"/>
    <lineage>
        <taxon>Bacteria</taxon>
        <taxon>Pseudomonadati</taxon>
        <taxon>Pseudomonadota</taxon>
        <taxon>Gammaproteobacteria</taxon>
        <taxon>Steroidobacterales</taxon>
        <taxon>Steroidobacteraceae</taxon>
        <taxon>Povalibacter</taxon>
    </lineage>
</organism>
<evidence type="ECO:0000313" key="1">
    <source>
        <dbReference type="EMBL" id="MBB6096266.1"/>
    </source>
</evidence>
<dbReference type="EMBL" id="JACHHZ010000007">
    <property type="protein sequence ID" value="MBB6096266.1"/>
    <property type="molecule type" value="Genomic_DNA"/>
</dbReference>
<accession>A0A841HTN9</accession>
<proteinExistence type="predicted"/>
<gene>
    <name evidence="1" type="ORF">HNQ60_005188</name>
</gene>
<protein>
    <submittedName>
        <fullName evidence="1">Uncharacterized protein</fullName>
    </submittedName>
</protein>
<dbReference type="AlphaFoldDB" id="A0A841HTN9"/>
<evidence type="ECO:0000313" key="2">
    <source>
        <dbReference type="Proteomes" id="UP000588068"/>
    </source>
</evidence>
<dbReference type="PROSITE" id="PS51257">
    <property type="entry name" value="PROKAR_LIPOPROTEIN"/>
    <property type="match status" value="1"/>
</dbReference>